<comment type="caution">
    <text evidence="2">The sequence shown here is derived from an EMBL/GenBank/DDBJ whole genome shotgun (WGS) entry which is preliminary data.</text>
</comment>
<keyword evidence="1" id="KW-0812">Transmembrane</keyword>
<gene>
    <name evidence="2" type="ORF">A2846_04040</name>
</gene>
<feature type="transmembrane region" description="Helical" evidence="1">
    <location>
        <begin position="71"/>
        <end position="88"/>
    </location>
</feature>
<evidence type="ECO:0008006" key="4">
    <source>
        <dbReference type="Google" id="ProtNLM"/>
    </source>
</evidence>
<sequence>MNPKQFLQFGGAILVLVGVLGFAGVIGPTAEDSLFGSTWWFDNAENWAHLVLGVAALAAAFVLPSQFQRPLVMAVGALALLVAVWNIFSTTLLGANLESPADLILHLAVGIWALLSCRKSGEMASQPPVSA</sequence>
<feature type="transmembrane region" description="Helical" evidence="1">
    <location>
        <begin position="7"/>
        <end position="27"/>
    </location>
</feature>
<keyword evidence="1" id="KW-0472">Membrane</keyword>
<reference evidence="2 3" key="1">
    <citation type="journal article" date="2016" name="Nat. Commun.">
        <title>Thousands of microbial genomes shed light on interconnected biogeochemical processes in an aquifer system.</title>
        <authorList>
            <person name="Anantharaman K."/>
            <person name="Brown C.T."/>
            <person name="Hug L.A."/>
            <person name="Sharon I."/>
            <person name="Castelle C.J."/>
            <person name="Probst A.J."/>
            <person name="Thomas B.C."/>
            <person name="Singh A."/>
            <person name="Wilkins M.J."/>
            <person name="Karaoz U."/>
            <person name="Brodie E.L."/>
            <person name="Williams K.H."/>
            <person name="Hubbard S.S."/>
            <person name="Banfield J.F."/>
        </authorList>
    </citation>
    <scope>NUCLEOTIDE SEQUENCE [LARGE SCALE GENOMIC DNA]</scope>
</reference>
<dbReference type="Proteomes" id="UP000176339">
    <property type="component" value="Unassembled WGS sequence"/>
</dbReference>
<keyword evidence="1" id="KW-1133">Transmembrane helix</keyword>
<feature type="transmembrane region" description="Helical" evidence="1">
    <location>
        <begin position="47"/>
        <end position="64"/>
    </location>
</feature>
<name>A0A1F5P2R6_9BACT</name>
<proteinExistence type="predicted"/>
<dbReference type="AlphaFoldDB" id="A0A1F5P2R6"/>
<accession>A0A1F5P2R6</accession>
<evidence type="ECO:0000256" key="1">
    <source>
        <dbReference type="SAM" id="Phobius"/>
    </source>
</evidence>
<dbReference type="EMBL" id="MFEN01000024">
    <property type="protein sequence ID" value="OGE84161.1"/>
    <property type="molecule type" value="Genomic_DNA"/>
</dbReference>
<protein>
    <recommendedName>
        <fullName evidence="4">DUF4383 domain-containing protein</fullName>
    </recommendedName>
</protein>
<evidence type="ECO:0000313" key="3">
    <source>
        <dbReference type="Proteomes" id="UP000176339"/>
    </source>
</evidence>
<evidence type="ECO:0000313" key="2">
    <source>
        <dbReference type="EMBL" id="OGE84161.1"/>
    </source>
</evidence>
<organism evidence="2 3">
    <name type="scientific">Candidatus Doudnabacteria bacterium RIFCSPHIGHO2_01_FULL_49_9</name>
    <dbReference type="NCBI Taxonomy" id="1817827"/>
    <lineage>
        <taxon>Bacteria</taxon>
        <taxon>Candidatus Doudnaibacteriota</taxon>
    </lineage>
</organism>